<comment type="catalytic activity">
    <reaction evidence="8 9">
        <text>2 R'C(R)SH + O2 = R'C(R)S-S(R)CR' + H2O2</text>
        <dbReference type="Rhea" id="RHEA:17357"/>
        <dbReference type="ChEBI" id="CHEBI:15379"/>
        <dbReference type="ChEBI" id="CHEBI:16240"/>
        <dbReference type="ChEBI" id="CHEBI:16520"/>
        <dbReference type="ChEBI" id="CHEBI:17412"/>
        <dbReference type="EC" id="1.8.3.2"/>
    </reaction>
</comment>
<evidence type="ECO:0000256" key="5">
    <source>
        <dbReference type="ARBA" id="ARBA00023002"/>
    </source>
</evidence>
<feature type="domain" description="ERV/ALR sulfhydryl oxidase" evidence="11">
    <location>
        <begin position="41"/>
        <end position="141"/>
    </location>
</feature>
<keyword evidence="6" id="KW-0496">Mitochondrion</keyword>
<protein>
    <recommendedName>
        <fullName evidence="9">Sulfhydryl oxidase</fullName>
        <ecNumber evidence="9">1.8.3.2</ecNumber>
    </recommendedName>
</protein>
<dbReference type="SUPFAM" id="SSF69000">
    <property type="entry name" value="FAD-dependent thiol oxidase"/>
    <property type="match status" value="1"/>
</dbReference>
<gene>
    <name evidence="12" type="ORF">g.5152</name>
</gene>
<dbReference type="InterPro" id="IPR039799">
    <property type="entry name" value="ALR/ERV"/>
</dbReference>
<comment type="subcellular location">
    <subcellularLocation>
        <location evidence="2">Mitochondrion intermembrane space</location>
    </subcellularLocation>
</comment>
<dbReference type="Pfam" id="PF04777">
    <property type="entry name" value="Evr1_Alr"/>
    <property type="match status" value="1"/>
</dbReference>
<dbReference type="FunFam" id="1.20.120.310:FF:000003">
    <property type="entry name" value="Sulfhydryl oxidase"/>
    <property type="match status" value="1"/>
</dbReference>
<evidence type="ECO:0000256" key="4">
    <source>
        <dbReference type="ARBA" id="ARBA00022827"/>
    </source>
</evidence>
<dbReference type="PANTHER" id="PTHR12645:SF0">
    <property type="entry name" value="FAD-LINKED SULFHYDRYL OXIDASE ALR"/>
    <property type="match status" value="1"/>
</dbReference>
<dbReference type="InterPro" id="IPR036774">
    <property type="entry name" value="ERV/ALR_sulphydryl_oxid_sf"/>
</dbReference>
<evidence type="ECO:0000256" key="1">
    <source>
        <dbReference type="ARBA" id="ARBA00001974"/>
    </source>
</evidence>
<dbReference type="EMBL" id="GDQN01006097">
    <property type="protein sequence ID" value="JAT84957.1"/>
    <property type="molecule type" value="Transcribed_RNA"/>
</dbReference>
<keyword evidence="7" id="KW-1015">Disulfide bond</keyword>
<accession>A0A1E1WDE6</accession>
<evidence type="ECO:0000256" key="2">
    <source>
        <dbReference type="ARBA" id="ARBA00004569"/>
    </source>
</evidence>
<reference evidence="12" key="1">
    <citation type="submission" date="2015-09" db="EMBL/GenBank/DDBJ databases">
        <title>De novo assembly of Pectinophora gossypiella (Pink Bollworm) gut transcriptome.</title>
        <authorList>
            <person name="Tassone E.E."/>
        </authorList>
    </citation>
    <scope>NUCLEOTIDE SEQUENCE</scope>
</reference>
<comment type="cofactor">
    <cofactor evidence="1 9">
        <name>FAD</name>
        <dbReference type="ChEBI" id="CHEBI:57692"/>
    </cofactor>
</comment>
<dbReference type="EC" id="1.8.3.2" evidence="9"/>
<dbReference type="OrthoDB" id="17199at2759"/>
<dbReference type="Gene3D" id="1.20.120.310">
    <property type="entry name" value="ERV/ALR sulfhydryl oxidase domain"/>
    <property type="match status" value="1"/>
</dbReference>
<evidence type="ECO:0000256" key="8">
    <source>
        <dbReference type="ARBA" id="ARBA00048864"/>
    </source>
</evidence>
<proteinExistence type="predicted"/>
<keyword evidence="5 9" id="KW-0560">Oxidoreductase</keyword>
<feature type="region of interest" description="Disordered" evidence="10">
    <location>
        <begin position="23"/>
        <end position="45"/>
    </location>
</feature>
<dbReference type="AlphaFoldDB" id="A0A1E1WDE6"/>
<dbReference type="InterPro" id="IPR017905">
    <property type="entry name" value="ERV/ALR_sulphydryl_oxidase"/>
</dbReference>
<evidence type="ECO:0000259" key="11">
    <source>
        <dbReference type="PROSITE" id="PS51324"/>
    </source>
</evidence>
<dbReference type="PANTHER" id="PTHR12645">
    <property type="entry name" value="ALR/ERV"/>
    <property type="match status" value="1"/>
</dbReference>
<evidence type="ECO:0000256" key="9">
    <source>
        <dbReference type="RuleBase" id="RU371123"/>
    </source>
</evidence>
<dbReference type="PROSITE" id="PS51324">
    <property type="entry name" value="ERV_ALR"/>
    <property type="match status" value="1"/>
</dbReference>
<evidence type="ECO:0000256" key="3">
    <source>
        <dbReference type="ARBA" id="ARBA00022630"/>
    </source>
</evidence>
<sequence>MSRSEEEDKPCRACSDFKTWANKQSKSTLAPPSKTTTPKDCPLDKEDLGKSTWGFLHSMAGYYPDKPTKSQAEDMSKFFQIFAQFYPCEPCALDFQEDIKKNPPKTKTQAELANWLCERHNTVNIKLGKPVFDCSKVNERWKEGWKDGSCD</sequence>
<dbReference type="GO" id="GO:0005758">
    <property type="term" value="C:mitochondrial intermembrane space"/>
    <property type="evidence" value="ECO:0007669"/>
    <property type="project" value="UniProtKB-SubCell"/>
</dbReference>
<feature type="compositionally biased region" description="Polar residues" evidence="10">
    <location>
        <begin position="23"/>
        <end position="38"/>
    </location>
</feature>
<evidence type="ECO:0000256" key="7">
    <source>
        <dbReference type="ARBA" id="ARBA00023157"/>
    </source>
</evidence>
<evidence type="ECO:0000256" key="6">
    <source>
        <dbReference type="ARBA" id="ARBA00023128"/>
    </source>
</evidence>
<dbReference type="GO" id="GO:0050660">
    <property type="term" value="F:flavin adenine dinucleotide binding"/>
    <property type="evidence" value="ECO:0007669"/>
    <property type="project" value="TreeGrafter"/>
</dbReference>
<name>A0A1E1WDE6_PECGO</name>
<dbReference type="GO" id="GO:0016971">
    <property type="term" value="F:flavin-dependent sulfhydryl oxidase activity"/>
    <property type="evidence" value="ECO:0007669"/>
    <property type="project" value="InterPro"/>
</dbReference>
<evidence type="ECO:0000256" key="10">
    <source>
        <dbReference type="SAM" id="MobiDB-lite"/>
    </source>
</evidence>
<keyword evidence="3 9" id="KW-0285">Flavoprotein</keyword>
<keyword evidence="4 9" id="KW-0274">FAD</keyword>
<evidence type="ECO:0000313" key="12">
    <source>
        <dbReference type="EMBL" id="JAT84957.1"/>
    </source>
</evidence>
<organism evidence="12">
    <name type="scientific">Pectinophora gossypiella</name>
    <name type="common">Cotton pink bollworm</name>
    <name type="synonym">Depressaria gossypiella</name>
    <dbReference type="NCBI Taxonomy" id="13191"/>
    <lineage>
        <taxon>Eukaryota</taxon>
        <taxon>Metazoa</taxon>
        <taxon>Ecdysozoa</taxon>
        <taxon>Arthropoda</taxon>
        <taxon>Hexapoda</taxon>
        <taxon>Insecta</taxon>
        <taxon>Pterygota</taxon>
        <taxon>Neoptera</taxon>
        <taxon>Endopterygota</taxon>
        <taxon>Lepidoptera</taxon>
        <taxon>Glossata</taxon>
        <taxon>Ditrysia</taxon>
        <taxon>Gelechioidea</taxon>
        <taxon>Gelechiidae</taxon>
        <taxon>Apatetrinae</taxon>
        <taxon>Pectinophora</taxon>
    </lineage>
</organism>